<dbReference type="EMBL" id="BK059116">
    <property type="protein sequence ID" value="DAE32112.1"/>
    <property type="molecule type" value="Genomic_DNA"/>
</dbReference>
<reference evidence="1" key="1">
    <citation type="journal article" date="2021" name="Proc. Natl. Acad. Sci. U.S.A.">
        <title>A Catalog of Tens of Thousands of Viruses from Human Metagenomes Reveals Hidden Associations with Chronic Diseases.</title>
        <authorList>
            <person name="Tisza M.J."/>
            <person name="Buck C.B."/>
        </authorList>
    </citation>
    <scope>NUCLEOTIDE SEQUENCE</scope>
    <source>
        <strain evidence="1">Ctn3M15</strain>
    </source>
</reference>
<protein>
    <submittedName>
        <fullName evidence="1">Uncharacterized protein</fullName>
    </submittedName>
</protein>
<evidence type="ECO:0000313" key="1">
    <source>
        <dbReference type="EMBL" id="DAE32112.1"/>
    </source>
</evidence>
<name>A0A8S5RL49_9VIRU</name>
<sequence length="29" mass="3284">MRKGRLKSQTAFVYLNVSDNALCRALQSL</sequence>
<organism evidence="1">
    <name type="scientific">virus sp. ctn3M15</name>
    <dbReference type="NCBI Taxonomy" id="2825821"/>
    <lineage>
        <taxon>Viruses</taxon>
    </lineage>
</organism>
<accession>A0A8S5RL49</accession>
<proteinExistence type="predicted"/>